<keyword evidence="5" id="KW-0808">Transferase</keyword>
<dbReference type="PANTHER" id="PTHR44899:SF1">
    <property type="entry name" value="SERINE_THREONINE-PROTEIN KINASE NEK5"/>
    <property type="match status" value="1"/>
</dbReference>
<evidence type="ECO:0000256" key="14">
    <source>
        <dbReference type="SAM" id="MobiDB-lite"/>
    </source>
</evidence>
<keyword evidence="7 13" id="KW-0547">Nucleotide-binding</keyword>
<dbReference type="SMART" id="SM00220">
    <property type="entry name" value="S_TKc"/>
    <property type="match status" value="2"/>
</dbReference>
<comment type="catalytic activity">
    <reaction evidence="12">
        <text>L-seryl-[protein] + ATP = O-phospho-L-seryl-[protein] + ADP + H(+)</text>
        <dbReference type="Rhea" id="RHEA:17989"/>
        <dbReference type="Rhea" id="RHEA-COMP:9863"/>
        <dbReference type="Rhea" id="RHEA-COMP:11604"/>
        <dbReference type="ChEBI" id="CHEBI:15378"/>
        <dbReference type="ChEBI" id="CHEBI:29999"/>
        <dbReference type="ChEBI" id="CHEBI:30616"/>
        <dbReference type="ChEBI" id="CHEBI:83421"/>
        <dbReference type="ChEBI" id="CHEBI:456216"/>
        <dbReference type="EC" id="2.7.11.1"/>
    </reaction>
</comment>
<keyword evidence="17" id="KW-1185">Reference proteome</keyword>
<feature type="domain" description="Protein kinase" evidence="15">
    <location>
        <begin position="821"/>
        <end position="1078"/>
    </location>
</feature>
<evidence type="ECO:0000256" key="13">
    <source>
        <dbReference type="PROSITE-ProRule" id="PRU10141"/>
    </source>
</evidence>
<dbReference type="GO" id="GO:0004674">
    <property type="term" value="F:protein serine/threonine kinase activity"/>
    <property type="evidence" value="ECO:0007669"/>
    <property type="project" value="UniProtKB-KW"/>
</dbReference>
<feature type="compositionally biased region" description="Basic residues" evidence="14">
    <location>
        <begin position="283"/>
        <end position="293"/>
    </location>
</feature>
<evidence type="ECO:0000256" key="7">
    <source>
        <dbReference type="ARBA" id="ARBA00022741"/>
    </source>
</evidence>
<dbReference type="PROSITE" id="PS00108">
    <property type="entry name" value="PROTEIN_KINASE_ST"/>
    <property type="match status" value="2"/>
</dbReference>
<evidence type="ECO:0000256" key="9">
    <source>
        <dbReference type="ARBA" id="ARBA00022840"/>
    </source>
</evidence>
<evidence type="ECO:0000256" key="1">
    <source>
        <dbReference type="ARBA" id="ARBA00001946"/>
    </source>
</evidence>
<feature type="domain" description="Protein kinase" evidence="15">
    <location>
        <begin position="4"/>
        <end position="259"/>
    </location>
</feature>
<evidence type="ECO:0000313" key="17">
    <source>
        <dbReference type="Proteomes" id="UP001295444"/>
    </source>
</evidence>
<keyword evidence="10" id="KW-0460">Magnesium</keyword>
<dbReference type="FunFam" id="1.10.510.10:FF:000172">
    <property type="entry name" value="serine/threonine-protein kinase Nek1 isoform X1"/>
    <property type="match status" value="2"/>
</dbReference>
<proteinExistence type="inferred from homology"/>
<dbReference type="FunFam" id="3.30.200.20:FF:000097">
    <property type="entry name" value="Probable serine/threonine-protein kinase nek1"/>
    <property type="match status" value="2"/>
</dbReference>
<dbReference type="InterPro" id="IPR011009">
    <property type="entry name" value="Kinase-like_dom_sf"/>
</dbReference>
<comment type="catalytic activity">
    <reaction evidence="11">
        <text>L-threonyl-[protein] + ATP = O-phospho-L-threonyl-[protein] + ADP + H(+)</text>
        <dbReference type="Rhea" id="RHEA:46608"/>
        <dbReference type="Rhea" id="RHEA-COMP:11060"/>
        <dbReference type="Rhea" id="RHEA-COMP:11605"/>
        <dbReference type="ChEBI" id="CHEBI:15378"/>
        <dbReference type="ChEBI" id="CHEBI:30013"/>
        <dbReference type="ChEBI" id="CHEBI:30616"/>
        <dbReference type="ChEBI" id="CHEBI:61977"/>
        <dbReference type="ChEBI" id="CHEBI:456216"/>
        <dbReference type="EC" id="2.7.11.1"/>
    </reaction>
</comment>
<evidence type="ECO:0000256" key="11">
    <source>
        <dbReference type="ARBA" id="ARBA00047899"/>
    </source>
</evidence>
<protein>
    <recommendedName>
        <fullName evidence="3">non-specific serine/threonine protein kinase</fullName>
        <ecNumber evidence="3">2.7.11.1</ecNumber>
    </recommendedName>
</protein>
<dbReference type="EMBL" id="OW240912">
    <property type="protein sequence ID" value="CAH2224974.1"/>
    <property type="molecule type" value="Genomic_DNA"/>
</dbReference>
<feature type="region of interest" description="Disordered" evidence="14">
    <location>
        <begin position="317"/>
        <end position="346"/>
    </location>
</feature>
<dbReference type="EC" id="2.7.11.1" evidence="3"/>
<dbReference type="Gene3D" id="3.30.200.20">
    <property type="entry name" value="Phosphorylase Kinase, domain 1"/>
    <property type="match status" value="2"/>
</dbReference>
<dbReference type="AlphaFoldDB" id="A0AAD1R7M2"/>
<feature type="compositionally biased region" description="Basic and acidic residues" evidence="14">
    <location>
        <begin position="328"/>
        <end position="339"/>
    </location>
</feature>
<gene>
    <name evidence="16" type="ORF">PECUL_23A058173</name>
</gene>
<dbReference type="Pfam" id="PF00069">
    <property type="entry name" value="Pkinase"/>
    <property type="match status" value="2"/>
</dbReference>
<dbReference type="Proteomes" id="UP001295444">
    <property type="component" value="Chromosome 01"/>
</dbReference>
<keyword evidence="6" id="KW-0479">Metal-binding</keyword>
<dbReference type="SUPFAM" id="SSF56112">
    <property type="entry name" value="Protein kinase-like (PK-like)"/>
    <property type="match status" value="2"/>
</dbReference>
<feature type="binding site" evidence="13">
    <location>
        <position position="850"/>
    </location>
    <ligand>
        <name>ATP</name>
        <dbReference type="ChEBI" id="CHEBI:30616"/>
    </ligand>
</feature>
<keyword evidence="8 16" id="KW-0418">Kinase</keyword>
<feature type="binding site" evidence="13">
    <location>
        <position position="43"/>
    </location>
    <ligand>
        <name>ATP</name>
        <dbReference type="ChEBI" id="CHEBI:30616"/>
    </ligand>
</feature>
<comment type="cofactor">
    <cofactor evidence="1">
        <name>Mg(2+)</name>
        <dbReference type="ChEBI" id="CHEBI:18420"/>
    </cofactor>
</comment>
<evidence type="ECO:0000259" key="15">
    <source>
        <dbReference type="PROSITE" id="PS50011"/>
    </source>
</evidence>
<keyword evidence="4" id="KW-0723">Serine/threonine-protein kinase</keyword>
<dbReference type="GO" id="GO:0046872">
    <property type="term" value="F:metal ion binding"/>
    <property type="evidence" value="ECO:0007669"/>
    <property type="project" value="UniProtKB-KW"/>
</dbReference>
<reference evidence="16" key="1">
    <citation type="submission" date="2022-03" db="EMBL/GenBank/DDBJ databases">
        <authorList>
            <person name="Alioto T."/>
            <person name="Alioto T."/>
            <person name="Gomez Garrido J."/>
        </authorList>
    </citation>
    <scope>NUCLEOTIDE SEQUENCE</scope>
</reference>
<dbReference type="InterPro" id="IPR017441">
    <property type="entry name" value="Protein_kinase_ATP_BS"/>
</dbReference>
<keyword evidence="9 13" id="KW-0067">ATP-binding</keyword>
<feature type="region of interest" description="Disordered" evidence="14">
    <location>
        <begin position="1099"/>
        <end position="1137"/>
    </location>
</feature>
<dbReference type="Gene3D" id="1.10.510.10">
    <property type="entry name" value="Transferase(Phosphotransferase) domain 1"/>
    <property type="match status" value="2"/>
</dbReference>
<accession>A0AAD1R7M2</accession>
<sequence length="1183" mass="137360">MDKYEIIRMIGEGAFGKAFLAKEKSDNAQCVIKEVNLSKMPLKEKEASHKEVTLLSKMKHPNIVTFFTSIEERNKLYIVMEYCDGGDLMHRINRQRRVLFDEDQILSWFVQISLGLKHIHDRKVLHRDIKAQNIFLSSNGTVAKLGDFGIARVLNNTMELARTRVGTPYYLSPEICDNLPYNNKTDIWSLGCVLYELCALKHPFEAQSLHQLVIKICRGRFEPISSKYSYDLRGLIAQLFKISPRDRPSINSILKKPLLEKMIKRFLSPELIQEEFSHTVLHKKKAFPSKHPRSTPSPKQPPVGERVQVAKVERLKIQPQRPQLVTPPRREALPRKNESKPTPNAQHMAKCWKKYWERKLDVAEKPAVARMHGNYGHYYAQLQNIQKQPQGLKPQINHRLEEYYRQKQVQVQDHLPAEYLQRRYEAQQYKIKVEKQLGLRPSSADHFYKPMQVPRELQPELQHVNRAPQDQHLRIDKNEEQMYLKQLELIRQQYCNEVKENKERAGVNQEIPRVIEATYLVKPKNNGRGPTPGEKPDGAQPMEDIEKYLIQISVQNRQERKALEEKYNIKGGVKFEIDFHEPLKEESTKENEEENDLLNDTLTFDNGKKLEEVNWLKMRKDNNDQVSDDKPVDNRKQWNPEMPRTLLQLLEAADVSMYETKAEIENADDPLTNRKQWRQNAPGTLLKALAEAEMNDSIVQAEDVCDGTLKQWTPAKEEVDETDTTSEVDLDEERLEPRSDDDDTNFEESEDELREEVMESMEKVLKHKEDNLCVKQKNVDKNVDEEGKVTYPLLYLDLRAARKGLSSRCLAGDVYNRMDKYEIIRMIGEGAFGKAFLAKQKSDRAQCVIKEVNLSKMPLQEKIASQKEVTLLSKMKHPNIVTFFTSFKEINYLYIVMEYCDGGNLMNRINLNRLRRVLFEEDQILSWFVQISLGLKHIHDRKVLHRDIKAENIFLSSNGTVAKLGDFGLARLLNYSMELVRTQAGTPVYQSPEIWQNQRYNNKTDIWSLGCVLYELCALKRPFEAPEIPQLKLKICRGFFEPISAKYSYDLRGLISQLLKISSWDRPSINSILKKPFLEKMIKRFLSPEEEFSHMALHKQKEFPPKHPRSTPTPKQSPADDPRTNRKPWRQNAPGTMWKGDVCGKGVLAVNSLGIMGVGMYNVIAEKNMASMQQNSCPWVLIK</sequence>
<dbReference type="InterPro" id="IPR051131">
    <property type="entry name" value="NEK_Ser/Thr_kinase_NIMA"/>
</dbReference>
<name>A0AAD1R7M2_PELCU</name>
<feature type="region of interest" description="Disordered" evidence="14">
    <location>
        <begin position="711"/>
        <end position="749"/>
    </location>
</feature>
<dbReference type="InterPro" id="IPR000719">
    <property type="entry name" value="Prot_kinase_dom"/>
</dbReference>
<evidence type="ECO:0000256" key="6">
    <source>
        <dbReference type="ARBA" id="ARBA00022723"/>
    </source>
</evidence>
<dbReference type="PANTHER" id="PTHR44899">
    <property type="entry name" value="CAMK FAMILY PROTEIN KINASE"/>
    <property type="match status" value="1"/>
</dbReference>
<evidence type="ECO:0000256" key="10">
    <source>
        <dbReference type="ARBA" id="ARBA00022842"/>
    </source>
</evidence>
<evidence type="ECO:0000256" key="5">
    <source>
        <dbReference type="ARBA" id="ARBA00022679"/>
    </source>
</evidence>
<evidence type="ECO:0000256" key="8">
    <source>
        <dbReference type="ARBA" id="ARBA00022777"/>
    </source>
</evidence>
<feature type="region of interest" description="Disordered" evidence="14">
    <location>
        <begin position="283"/>
        <end position="305"/>
    </location>
</feature>
<evidence type="ECO:0000256" key="3">
    <source>
        <dbReference type="ARBA" id="ARBA00012513"/>
    </source>
</evidence>
<evidence type="ECO:0000313" key="16">
    <source>
        <dbReference type="EMBL" id="CAH2224974.1"/>
    </source>
</evidence>
<dbReference type="GO" id="GO:0005524">
    <property type="term" value="F:ATP binding"/>
    <property type="evidence" value="ECO:0007669"/>
    <property type="project" value="UniProtKB-UniRule"/>
</dbReference>
<evidence type="ECO:0000256" key="2">
    <source>
        <dbReference type="ARBA" id="ARBA00010886"/>
    </source>
</evidence>
<dbReference type="PROSITE" id="PS00107">
    <property type="entry name" value="PROTEIN_KINASE_ATP"/>
    <property type="match status" value="2"/>
</dbReference>
<dbReference type="InterPro" id="IPR008271">
    <property type="entry name" value="Ser/Thr_kinase_AS"/>
</dbReference>
<feature type="compositionally biased region" description="Acidic residues" evidence="14">
    <location>
        <begin position="718"/>
        <end position="749"/>
    </location>
</feature>
<comment type="similarity">
    <text evidence="2">Belongs to the protein kinase superfamily. NEK Ser/Thr protein kinase family. NIMA subfamily.</text>
</comment>
<dbReference type="PROSITE" id="PS50011">
    <property type="entry name" value="PROTEIN_KINASE_DOM"/>
    <property type="match status" value="2"/>
</dbReference>
<organism evidence="16 17">
    <name type="scientific">Pelobates cultripes</name>
    <name type="common">Western spadefoot toad</name>
    <dbReference type="NCBI Taxonomy" id="61616"/>
    <lineage>
        <taxon>Eukaryota</taxon>
        <taxon>Metazoa</taxon>
        <taxon>Chordata</taxon>
        <taxon>Craniata</taxon>
        <taxon>Vertebrata</taxon>
        <taxon>Euteleostomi</taxon>
        <taxon>Amphibia</taxon>
        <taxon>Batrachia</taxon>
        <taxon>Anura</taxon>
        <taxon>Pelobatoidea</taxon>
        <taxon>Pelobatidae</taxon>
        <taxon>Pelobates</taxon>
    </lineage>
</organism>
<evidence type="ECO:0000256" key="4">
    <source>
        <dbReference type="ARBA" id="ARBA00022527"/>
    </source>
</evidence>
<evidence type="ECO:0000256" key="12">
    <source>
        <dbReference type="ARBA" id="ARBA00048679"/>
    </source>
</evidence>